<dbReference type="Proteomes" id="UP000229974">
    <property type="component" value="Unassembled WGS sequence"/>
</dbReference>
<keyword evidence="1" id="KW-1133">Transmembrane helix</keyword>
<dbReference type="InterPro" id="IPR010090">
    <property type="entry name" value="Phage_tape_meas"/>
</dbReference>
<dbReference type="OrthoDB" id="9813585at2"/>
<feature type="domain" description="Phage tail tape measure protein" evidence="2">
    <location>
        <begin position="85"/>
        <end position="284"/>
    </location>
</feature>
<proteinExistence type="predicted"/>
<dbReference type="EMBL" id="NEEW01000006">
    <property type="protein sequence ID" value="PJD84532.1"/>
    <property type="molecule type" value="Genomic_DNA"/>
</dbReference>
<keyword evidence="1" id="KW-0472">Membrane</keyword>
<evidence type="ECO:0000259" key="2">
    <source>
        <dbReference type="Pfam" id="PF10145"/>
    </source>
</evidence>
<dbReference type="AlphaFoldDB" id="A0A2J0PYI9"/>
<organism evidence="3 4">
    <name type="scientific">Enterobacter hormaechei</name>
    <dbReference type="NCBI Taxonomy" id="158836"/>
    <lineage>
        <taxon>Bacteria</taxon>
        <taxon>Pseudomonadati</taxon>
        <taxon>Pseudomonadota</taxon>
        <taxon>Gammaproteobacteria</taxon>
        <taxon>Enterobacterales</taxon>
        <taxon>Enterobacteriaceae</taxon>
        <taxon>Enterobacter</taxon>
        <taxon>Enterobacter cloacae complex</taxon>
    </lineage>
</organism>
<feature type="transmembrane region" description="Helical" evidence="1">
    <location>
        <begin position="373"/>
        <end position="400"/>
    </location>
</feature>
<feature type="transmembrane region" description="Helical" evidence="1">
    <location>
        <begin position="506"/>
        <end position="525"/>
    </location>
</feature>
<feature type="transmembrane region" description="Helical" evidence="1">
    <location>
        <begin position="330"/>
        <end position="353"/>
    </location>
</feature>
<sequence length="783" mass="82639">MKQLDFTLSLIDKLSRPLKQVQNNVTGFAEKSAAAFTKIGGGVLALAGTGMAIKGALSPAIEMYDALNEAAAKGIDDSALKTVRRDALMFSTTYGASAVEFVQSTESINAAIAGLTGNELPKVTKVANVLAFAMKSTAVETSEFMGQMFGNFSSDAARLGKVQFAEQLAGKMVYMRKTFGAEMGTIKDLMEGARGVGTNYGVGLDEQLAVLGQLSRTLGTEASSAYEGFMTGAIDGAKKLGLSFTDATGKMLSMPEMLAKLQGKYGKSLEGNLKAQAELDEAFGDSSAVVKQLYGNVALLQRNITELGGADGLKRTQEMAARMVKPWDRFIAILTAIKTVIGLTLIPVLYPLLNRLADMGQTFARWMQLFPNIARVVGYAALALLSFAAVGAVANIVMGVSTFVMMGMTKVLAPVARLLGLNRLAMLASNAVTQLFTAGLRGLRAALLAASIAARMGSASFLLMIAPIAAVALAIAGVVLAVIKFWQPIKAFVSGFISGFSQASGALTPFKGLFSGIAMAVSWVWNGVKTLFGWFGNLLSPVQMTGEKLAGVTSAGETFGRVVAGAVGLVLTPFELVYRSIQTVIEMFGIVIDGWGDVVNAFDINSPVASFEKMASVIGGVFGKLWDTLKGSFTGTYNWIIEKLNKIPGVDIALAADSGSGANKGIPFNPKQVEQSAIASPEIKQIEQSAITSPELKQVEYGGNITQQLTQNTLLPEPPPAIAPSVLLTGGELKGVERGGISKTINSNSKSVTDNSRKIDTVNIYPKETLSPGQLQEWQELNP</sequence>
<keyword evidence="1" id="KW-0812">Transmembrane</keyword>
<dbReference type="NCBIfam" id="TIGR01760">
    <property type="entry name" value="tape_meas_TP901"/>
    <property type="match status" value="1"/>
</dbReference>
<gene>
    <name evidence="3" type="ORF">B9Q30_15455</name>
</gene>
<dbReference type="STRING" id="299766.BFV68_19185"/>
<comment type="caution">
    <text evidence="3">The sequence shown here is derived from an EMBL/GenBank/DDBJ whole genome shotgun (WGS) entry which is preliminary data.</text>
</comment>
<feature type="transmembrane region" description="Helical" evidence="1">
    <location>
        <begin position="461"/>
        <end position="486"/>
    </location>
</feature>
<evidence type="ECO:0000313" key="4">
    <source>
        <dbReference type="Proteomes" id="UP000229974"/>
    </source>
</evidence>
<dbReference type="RefSeq" id="WP_100160593.1">
    <property type="nucleotide sequence ID" value="NZ_JBFTTE010000002.1"/>
</dbReference>
<dbReference type="Pfam" id="PF10145">
    <property type="entry name" value="PhageMin_Tail"/>
    <property type="match status" value="1"/>
</dbReference>
<reference evidence="3 4" key="1">
    <citation type="journal article" date="2017" name="J. Antimicrob. Chemother.">
        <title>Characterization of the population structure, drug resistance mechanisms and plasmids of the community-associated Enterobacter cloacae complex in China.</title>
        <authorList>
            <person name="Zhou K."/>
            <person name="Yu W."/>
            <person name="Cao X."/>
            <person name="Shen P."/>
            <person name="Lu H."/>
            <person name="Luo Q."/>
            <person name="Rossen J.W.A."/>
            <person name="Xiao Y."/>
        </authorList>
    </citation>
    <scope>NUCLEOTIDE SEQUENCE [LARGE SCALE GENOMIC DNA]</scope>
    <source>
        <strain evidence="3 4">ECC904</strain>
    </source>
</reference>
<accession>A0A2J0PYI9</accession>
<evidence type="ECO:0000256" key="1">
    <source>
        <dbReference type="SAM" id="Phobius"/>
    </source>
</evidence>
<evidence type="ECO:0000313" key="3">
    <source>
        <dbReference type="EMBL" id="PJD84532.1"/>
    </source>
</evidence>
<protein>
    <submittedName>
        <fullName evidence="3">Phage tail tape measure protein</fullName>
    </submittedName>
</protein>
<name>A0A2J0PYI9_9ENTR</name>